<dbReference type="OrthoDB" id="3647650at2"/>
<dbReference type="InterPro" id="IPR029058">
    <property type="entry name" value="AB_hydrolase_fold"/>
</dbReference>
<dbReference type="InterPro" id="IPR002925">
    <property type="entry name" value="Dienelactn_hydro"/>
</dbReference>
<keyword evidence="1 3" id="KW-0378">Hydrolase</keyword>
<dbReference type="GO" id="GO:0052689">
    <property type="term" value="F:carboxylic ester hydrolase activity"/>
    <property type="evidence" value="ECO:0007669"/>
    <property type="project" value="UniProtKB-ARBA"/>
</dbReference>
<proteinExistence type="predicted"/>
<name>A0A1I2F8F4_9BACT</name>
<sequence>MKSTKILTLAATTMLGLGLTGVKTVYGAEPAKPGKNDDTDRVVEIDGEAAAPKLVDFVTDDIVLPADEHAQRLALPARVYKPKFKKGVGPGPAVLVMHGSGGLHKMPNGNDAGACSRDLEDQYDRWGKDLARRGYVVLMPSSYTARGFCDMHSDEDRIPEGFDKRPEAILSRLYDMDVAARYLCDMDEVDCERMGVLGFSHGATMAMLALHWQMDHAIEYYRDHVLDPEIVGFEVKDLPEDRPQFKVGVAYYPGCGTDGFLPKEIDERADIRNKYFPTADLYVLHASRDELARICTVDESVKDASGEREIQSAQVAAELGVDDRYNIEVYERAGHGFDSDEKEANEPGNFDAAKHARSVALHQLYSHLN</sequence>
<dbReference type="RefSeq" id="WP_096330931.1">
    <property type="nucleotide sequence ID" value="NZ_FOMX01000025.1"/>
</dbReference>
<dbReference type="InterPro" id="IPR050261">
    <property type="entry name" value="FrsA_esterase"/>
</dbReference>
<dbReference type="SUPFAM" id="SSF53474">
    <property type="entry name" value="alpha/beta-Hydrolases"/>
    <property type="match status" value="1"/>
</dbReference>
<reference evidence="4" key="1">
    <citation type="submission" date="2016-10" db="EMBL/GenBank/DDBJ databases">
        <authorList>
            <person name="Varghese N."/>
            <person name="Submissions S."/>
        </authorList>
    </citation>
    <scope>NUCLEOTIDE SEQUENCE [LARGE SCALE GENOMIC DNA]</scope>
    <source>
        <strain evidence="4">ATCC 25963</strain>
    </source>
</reference>
<evidence type="ECO:0000259" key="2">
    <source>
        <dbReference type="Pfam" id="PF01738"/>
    </source>
</evidence>
<keyword evidence="4" id="KW-1185">Reference proteome</keyword>
<protein>
    <submittedName>
        <fullName evidence="3">Dienelactone hydrolase</fullName>
    </submittedName>
</protein>
<dbReference type="AlphaFoldDB" id="A0A1I2F8F4"/>
<dbReference type="Proteomes" id="UP000199400">
    <property type="component" value="Unassembled WGS sequence"/>
</dbReference>
<dbReference type="PANTHER" id="PTHR22946:SF9">
    <property type="entry name" value="POLYKETIDE TRANSFERASE AF380"/>
    <property type="match status" value="1"/>
</dbReference>
<evidence type="ECO:0000256" key="1">
    <source>
        <dbReference type="ARBA" id="ARBA00022801"/>
    </source>
</evidence>
<accession>A0A1I2F8F4</accession>
<dbReference type="PANTHER" id="PTHR22946">
    <property type="entry name" value="DIENELACTONE HYDROLASE DOMAIN-CONTAINING PROTEIN-RELATED"/>
    <property type="match status" value="1"/>
</dbReference>
<gene>
    <name evidence="3" type="ORF">SAMN02745121_06498</name>
</gene>
<feature type="domain" description="Dienelactone hydrolase" evidence="2">
    <location>
        <begin position="88"/>
        <end position="343"/>
    </location>
</feature>
<evidence type="ECO:0000313" key="3">
    <source>
        <dbReference type="EMBL" id="SFF01077.1"/>
    </source>
</evidence>
<evidence type="ECO:0000313" key="4">
    <source>
        <dbReference type="Proteomes" id="UP000199400"/>
    </source>
</evidence>
<dbReference type="STRING" id="54.SAMN02745121_06498"/>
<dbReference type="Pfam" id="PF01738">
    <property type="entry name" value="DLH"/>
    <property type="match status" value="1"/>
</dbReference>
<organism evidence="3 4">
    <name type="scientific">Nannocystis exedens</name>
    <dbReference type="NCBI Taxonomy" id="54"/>
    <lineage>
        <taxon>Bacteria</taxon>
        <taxon>Pseudomonadati</taxon>
        <taxon>Myxococcota</taxon>
        <taxon>Polyangia</taxon>
        <taxon>Nannocystales</taxon>
        <taxon>Nannocystaceae</taxon>
        <taxon>Nannocystis</taxon>
    </lineage>
</organism>
<dbReference type="EMBL" id="FOMX01000025">
    <property type="protein sequence ID" value="SFF01077.1"/>
    <property type="molecule type" value="Genomic_DNA"/>
</dbReference>
<dbReference type="Gene3D" id="3.40.50.1820">
    <property type="entry name" value="alpha/beta hydrolase"/>
    <property type="match status" value="1"/>
</dbReference>